<dbReference type="InterPro" id="IPR001608">
    <property type="entry name" value="Ala_racemase_N"/>
</dbReference>
<dbReference type="GO" id="GO:0008721">
    <property type="term" value="F:D-serine ammonia-lyase activity"/>
    <property type="evidence" value="ECO:0007669"/>
    <property type="project" value="TreeGrafter"/>
</dbReference>
<feature type="domain" description="D-serine dehydratase-like" evidence="3">
    <location>
        <begin position="259"/>
        <end position="348"/>
    </location>
</feature>
<dbReference type="InterPro" id="IPR042208">
    <property type="entry name" value="D-ser_dehydrat-like_sf"/>
</dbReference>
<evidence type="ECO:0000313" key="4">
    <source>
        <dbReference type="EMBL" id="SDL65675.1"/>
    </source>
</evidence>
<dbReference type="Pfam" id="PF01168">
    <property type="entry name" value="Ala_racemase_N"/>
    <property type="match status" value="1"/>
</dbReference>
<comment type="similarity">
    <text evidence="1">Belongs to the DSD1 family.</text>
</comment>
<dbReference type="InterPro" id="IPR026956">
    <property type="entry name" value="D-ser_dehydrat-like_dom"/>
</dbReference>
<evidence type="ECO:0000313" key="5">
    <source>
        <dbReference type="Proteomes" id="UP000198510"/>
    </source>
</evidence>
<dbReference type="InterPro" id="IPR029066">
    <property type="entry name" value="PLP-binding_barrel"/>
</dbReference>
<accession>A0A1G9LW68</accession>
<reference evidence="4 5" key="1">
    <citation type="submission" date="2016-10" db="EMBL/GenBank/DDBJ databases">
        <authorList>
            <person name="de Groot N.N."/>
        </authorList>
    </citation>
    <scope>NUCLEOTIDE SEQUENCE [LARGE SCALE GENOMIC DNA]</scope>
    <source>
        <strain evidence="4 5">DSM 25186</strain>
    </source>
</reference>
<protein>
    <submittedName>
        <fullName evidence="4">D-serine deaminase, pyridoxal phosphate-dependent</fullName>
    </submittedName>
</protein>
<dbReference type="PANTHER" id="PTHR28004:SF2">
    <property type="entry name" value="D-SERINE DEHYDRATASE"/>
    <property type="match status" value="1"/>
</dbReference>
<proteinExistence type="inferred from homology"/>
<dbReference type="OrthoDB" id="9788869at2"/>
<keyword evidence="2" id="KW-0456">Lyase</keyword>
<dbReference type="CDD" id="cd06821">
    <property type="entry name" value="PLPDE_III_D-TA"/>
    <property type="match status" value="1"/>
</dbReference>
<dbReference type="InterPro" id="IPR051466">
    <property type="entry name" value="D-amino_acid_metab_enzyme"/>
</dbReference>
<dbReference type="EMBL" id="FNFO01000007">
    <property type="protein sequence ID" value="SDL65675.1"/>
    <property type="molecule type" value="Genomic_DNA"/>
</dbReference>
<dbReference type="SMART" id="SM01119">
    <property type="entry name" value="D-ser_dehydrat"/>
    <property type="match status" value="1"/>
</dbReference>
<dbReference type="SUPFAM" id="SSF51419">
    <property type="entry name" value="PLP-binding barrel"/>
    <property type="match status" value="1"/>
</dbReference>
<dbReference type="Gene3D" id="3.20.20.10">
    <property type="entry name" value="Alanine racemase"/>
    <property type="match status" value="1"/>
</dbReference>
<dbReference type="Proteomes" id="UP000198510">
    <property type="component" value="Unassembled WGS sequence"/>
</dbReference>
<dbReference type="GO" id="GO:0036088">
    <property type="term" value="P:D-serine catabolic process"/>
    <property type="evidence" value="ECO:0007669"/>
    <property type="project" value="TreeGrafter"/>
</dbReference>
<dbReference type="Gene3D" id="2.40.37.20">
    <property type="entry name" value="D-serine dehydratase-like domain"/>
    <property type="match status" value="1"/>
</dbReference>
<dbReference type="RefSeq" id="WP_089684528.1">
    <property type="nucleotide sequence ID" value="NZ_FNFO01000007.1"/>
</dbReference>
<organism evidence="4 5">
    <name type="scientific">Catalinimonas alkaloidigena</name>
    <dbReference type="NCBI Taxonomy" id="1075417"/>
    <lineage>
        <taxon>Bacteria</taxon>
        <taxon>Pseudomonadati</taxon>
        <taxon>Bacteroidota</taxon>
        <taxon>Cytophagia</taxon>
        <taxon>Cytophagales</taxon>
        <taxon>Catalimonadaceae</taxon>
        <taxon>Catalinimonas</taxon>
    </lineage>
</organism>
<evidence type="ECO:0000259" key="3">
    <source>
        <dbReference type="SMART" id="SM01119"/>
    </source>
</evidence>
<name>A0A1G9LW68_9BACT</name>
<evidence type="ECO:0000256" key="2">
    <source>
        <dbReference type="ARBA" id="ARBA00023239"/>
    </source>
</evidence>
<sequence length="367" mass="40583">MTEWYPIANAEAVDSPALLVYADRVRANIRVAIGMVGDVNRLRPHVKTHKMAEVARMMMDESIRKFKCATIAEAEMLALVQAPDVLLAYQPIGPKIDRLRKLVEQYPDTQFACLVDNVAAARALAVAFYEAGQTLPVLLDLNVGQNRTGIVPENALALYQACAELEGIAPVGLHAYDGHLRDPDLAVRQQQCDEGFVRVKTLVDQLTAQEFAAPVVVAGGSPSFPIHARRDGVEASPGTFIFWDWGYRTILPEQPFQFAALVLTRVISRIDATTLCLDLGHKSIAAENPFPRVKFLNAPDAQPVSQSEEHLVVQVEATSPYRVGDVFYGVPIHICPTVALYDTAQIVQNGRVEDHWRVVARDRFIHI</sequence>
<dbReference type="AlphaFoldDB" id="A0A1G9LW68"/>
<dbReference type="STRING" id="1075417.SAMN05421823_107173"/>
<keyword evidence="5" id="KW-1185">Reference proteome</keyword>
<gene>
    <name evidence="4" type="ORF">SAMN05421823_107173</name>
</gene>
<evidence type="ECO:0000256" key="1">
    <source>
        <dbReference type="ARBA" id="ARBA00005323"/>
    </source>
</evidence>
<dbReference type="PANTHER" id="PTHR28004">
    <property type="entry name" value="ZGC:162816-RELATED"/>
    <property type="match status" value="1"/>
</dbReference>
<dbReference type="Pfam" id="PF14031">
    <property type="entry name" value="D-ser_dehydrat"/>
    <property type="match status" value="1"/>
</dbReference>